<dbReference type="AlphaFoldDB" id="A0AAD5RBU5"/>
<evidence type="ECO:0000313" key="3">
    <source>
        <dbReference type="Proteomes" id="UP001196413"/>
    </source>
</evidence>
<dbReference type="EMBL" id="JAHQIW010007233">
    <property type="protein sequence ID" value="KAJ1373136.1"/>
    <property type="molecule type" value="Genomic_DNA"/>
</dbReference>
<keyword evidence="3" id="KW-1185">Reference proteome</keyword>
<feature type="compositionally biased region" description="Basic and acidic residues" evidence="1">
    <location>
        <begin position="16"/>
        <end position="40"/>
    </location>
</feature>
<organism evidence="2 3">
    <name type="scientific">Parelaphostrongylus tenuis</name>
    <name type="common">Meningeal worm</name>
    <dbReference type="NCBI Taxonomy" id="148309"/>
    <lineage>
        <taxon>Eukaryota</taxon>
        <taxon>Metazoa</taxon>
        <taxon>Ecdysozoa</taxon>
        <taxon>Nematoda</taxon>
        <taxon>Chromadorea</taxon>
        <taxon>Rhabditida</taxon>
        <taxon>Rhabditina</taxon>
        <taxon>Rhabditomorpha</taxon>
        <taxon>Strongyloidea</taxon>
        <taxon>Metastrongylidae</taxon>
        <taxon>Parelaphostrongylus</taxon>
    </lineage>
</organism>
<name>A0AAD5RBU5_PARTN</name>
<feature type="region of interest" description="Disordered" evidence="1">
    <location>
        <begin position="1"/>
        <end position="60"/>
    </location>
</feature>
<reference evidence="2" key="1">
    <citation type="submission" date="2021-06" db="EMBL/GenBank/DDBJ databases">
        <title>Parelaphostrongylus tenuis whole genome reference sequence.</title>
        <authorList>
            <person name="Garwood T.J."/>
            <person name="Larsen P.A."/>
            <person name="Fountain-Jones N.M."/>
            <person name="Garbe J.R."/>
            <person name="Macchietto M.G."/>
            <person name="Kania S.A."/>
            <person name="Gerhold R.W."/>
            <person name="Richards J.E."/>
            <person name="Wolf T.M."/>
        </authorList>
    </citation>
    <scope>NUCLEOTIDE SEQUENCE</scope>
    <source>
        <strain evidence="2">MNPRO001-30</strain>
        <tissue evidence="2">Meninges</tissue>
    </source>
</reference>
<comment type="caution">
    <text evidence="2">The sequence shown here is derived from an EMBL/GenBank/DDBJ whole genome shotgun (WGS) entry which is preliminary data.</text>
</comment>
<dbReference type="Proteomes" id="UP001196413">
    <property type="component" value="Unassembled WGS sequence"/>
</dbReference>
<feature type="compositionally biased region" description="Polar residues" evidence="1">
    <location>
        <begin position="1"/>
        <end position="12"/>
    </location>
</feature>
<evidence type="ECO:0000256" key="1">
    <source>
        <dbReference type="SAM" id="MobiDB-lite"/>
    </source>
</evidence>
<evidence type="ECO:0000313" key="2">
    <source>
        <dbReference type="EMBL" id="KAJ1373136.1"/>
    </source>
</evidence>
<accession>A0AAD5RBU5</accession>
<proteinExistence type="predicted"/>
<gene>
    <name evidence="2" type="ORF">KIN20_035471</name>
</gene>
<protein>
    <submittedName>
        <fullName evidence="2">Uncharacterized protein</fullName>
    </submittedName>
</protein>
<sequence>MGDIQPQSTLTRVTARKCERDINQMDRTLDQMENRNDKSARSKTKPPPPPRKPCCSKDGLPPSFVVSLPPPMPLSEGGPLDFIREFPRPNAKAVSSCLTSQKDPVVAFFSRQYLLLTAVSGIIVDALLCRNRTSEELCFTHDFSSLSLHLLTFFL</sequence>